<dbReference type="InterPro" id="IPR001807">
    <property type="entry name" value="ClC"/>
</dbReference>
<keyword evidence="10" id="KW-0869">Chloride channel</keyword>
<evidence type="ECO:0000256" key="5">
    <source>
        <dbReference type="ARBA" id="ARBA00022882"/>
    </source>
</evidence>
<feature type="transmembrane region" description="Helical" evidence="14">
    <location>
        <begin position="122"/>
        <end position="144"/>
    </location>
</feature>
<dbReference type="EMBL" id="OV696696">
    <property type="protein sequence ID" value="CAH1239887.1"/>
    <property type="molecule type" value="Genomic_DNA"/>
</dbReference>
<feature type="transmembrane region" description="Helical" evidence="14">
    <location>
        <begin position="211"/>
        <end position="231"/>
    </location>
</feature>
<dbReference type="Gene3D" id="3.10.580.10">
    <property type="entry name" value="CBS-domain"/>
    <property type="match status" value="2"/>
</dbReference>
<keyword evidence="6 14" id="KW-1133">Transmembrane helix</keyword>
<keyword evidence="18" id="KW-1185">Reference proteome</keyword>
<keyword evidence="9 14" id="KW-0472">Membrane</keyword>
<evidence type="ECO:0000256" key="11">
    <source>
        <dbReference type="ARBA" id="ARBA00023214"/>
    </source>
</evidence>
<feature type="transmembrane region" description="Helical" evidence="14">
    <location>
        <begin position="165"/>
        <end position="191"/>
    </location>
</feature>
<evidence type="ECO:0000256" key="13">
    <source>
        <dbReference type="PROSITE-ProRule" id="PRU00703"/>
    </source>
</evidence>
<dbReference type="InterPro" id="IPR050970">
    <property type="entry name" value="Cl_channel_volt-gated"/>
</dbReference>
<dbReference type="AlphaFoldDB" id="A0A8J9WGX5"/>
<evidence type="ECO:0000259" key="16">
    <source>
        <dbReference type="PROSITE" id="PS51371"/>
    </source>
</evidence>
<comment type="similarity">
    <text evidence="14">Belongs to the chloride channel (TC 2.A.49) family.</text>
</comment>
<evidence type="ECO:0000256" key="8">
    <source>
        <dbReference type="ARBA" id="ARBA00023122"/>
    </source>
</evidence>
<evidence type="ECO:0000256" key="4">
    <source>
        <dbReference type="ARBA" id="ARBA00022737"/>
    </source>
</evidence>
<feature type="transmembrane region" description="Helical" evidence="14">
    <location>
        <begin position="306"/>
        <end position="326"/>
    </location>
</feature>
<dbReference type="FunFam" id="3.10.580.10:FF:000050">
    <property type="entry name" value="Chloride channel protein"/>
    <property type="match status" value="1"/>
</dbReference>
<dbReference type="FunFam" id="3.10.580.10:FF:000032">
    <property type="entry name" value="Chloride channel protein"/>
    <property type="match status" value="1"/>
</dbReference>
<keyword evidence="11 14" id="KW-0868">Chloride</keyword>
<dbReference type="GO" id="GO:0005247">
    <property type="term" value="F:voltage-gated chloride channel activity"/>
    <property type="evidence" value="ECO:0007669"/>
    <property type="project" value="TreeGrafter"/>
</dbReference>
<evidence type="ECO:0000256" key="2">
    <source>
        <dbReference type="ARBA" id="ARBA00022448"/>
    </source>
</evidence>
<evidence type="ECO:0000256" key="14">
    <source>
        <dbReference type="RuleBase" id="RU361221"/>
    </source>
</evidence>
<dbReference type="PROSITE" id="PS51371">
    <property type="entry name" value="CBS"/>
    <property type="match status" value="1"/>
</dbReference>
<evidence type="ECO:0000313" key="17">
    <source>
        <dbReference type="EMBL" id="CAH1239887.1"/>
    </source>
</evidence>
<keyword evidence="5" id="KW-0851">Voltage-gated channel</keyword>
<dbReference type="SUPFAM" id="SSF54631">
    <property type="entry name" value="CBS-domain pair"/>
    <property type="match status" value="1"/>
</dbReference>
<evidence type="ECO:0000256" key="1">
    <source>
        <dbReference type="ARBA" id="ARBA00004141"/>
    </source>
</evidence>
<organism evidence="17 18">
    <name type="scientific">Branchiostoma lanceolatum</name>
    <name type="common">Common lancelet</name>
    <name type="synonym">Amphioxus lanceolatum</name>
    <dbReference type="NCBI Taxonomy" id="7740"/>
    <lineage>
        <taxon>Eukaryota</taxon>
        <taxon>Metazoa</taxon>
        <taxon>Chordata</taxon>
        <taxon>Cephalochordata</taxon>
        <taxon>Leptocardii</taxon>
        <taxon>Amphioxiformes</taxon>
        <taxon>Branchiostomatidae</taxon>
        <taxon>Branchiostoma</taxon>
    </lineage>
</organism>
<feature type="transmembrane region" description="Helical" evidence="14">
    <location>
        <begin position="352"/>
        <end position="374"/>
    </location>
</feature>
<gene>
    <name evidence="17" type="primary">CLCN2</name>
    <name evidence="17" type="ORF">BLAG_LOCUS4040</name>
</gene>
<dbReference type="GO" id="GO:0005886">
    <property type="term" value="C:plasma membrane"/>
    <property type="evidence" value="ECO:0007669"/>
    <property type="project" value="TreeGrafter"/>
</dbReference>
<evidence type="ECO:0000256" key="3">
    <source>
        <dbReference type="ARBA" id="ARBA00022692"/>
    </source>
</evidence>
<dbReference type="InterPro" id="IPR000644">
    <property type="entry name" value="CBS_dom"/>
</dbReference>
<evidence type="ECO:0000313" key="18">
    <source>
        <dbReference type="Proteomes" id="UP000838412"/>
    </source>
</evidence>
<feature type="region of interest" description="Disordered" evidence="15">
    <location>
        <begin position="736"/>
        <end position="788"/>
    </location>
</feature>
<sequence>MILVEKNDVICDVTLDLVFCSKKDKMAEAPAPKSQLDYEQTLMYGKYTKELGDYARVEAERLRAQRERRREKERRAAFMKYKEESRWQRCKLLRRMWEALPEVQAYMIWCRNVVFAKIGEDWIFLLLLGVSMALLSFAVDFTIAKCQKAHYWLYMELSQYPLLQYLAWVMFPVIFISFSAGFTHIVSANAIGSGIPEMKTILRGVVLKEYLSFRTLIAKIIGLITALGSGLPLGKEGPFVHIASMVAQLLSKLVTSFRGIYENESRNSEMLAAACAVGVSCNFAAPIGGVLFSIEVTSTYFAVRNYWRGFFSAVCGAFIFRLLAVWNREEETITALFKTQFRVDYPFDVQELLAFAVIGIVCGFGGALFVYFHRQVVYFNRKHRRLTYFLQKNRFIYPALIAFVCSSLTFPLGLGQYMAGELTQKEAINELFDNHTWTKGQADVDEELIISHWKHPQSNIFVTLVIFIVMNFWMSAMAVTLPVPAGVFIPVFVLGAAFGRLVGESMAAWFPLGVRSDGIPHRIIPGGYAVAGAAALSGAVTHTVSTSVIVFELTGQIAHILPVLIAVLVANVISQWLQPSIYDSIIQIKRLPYLPDIGSGGSGRVQGWAHNVYVEDIMVREVKFISYISTYKELKNLLDSCRLSSFPLVDAPESMILLGSVKRWELEDIMEDHLSNARRRLVMSHTNHPSVRFNAAGDGDIEMKDIRVVHDEEEDKEEEAAPTNQETVTVVDFTRHGISASPADPPKSILKKSPLSSPTTSPNGSPKAKRAKSQFDYPNPAHESPYRSMFRPREETPDIEELADIGDLTPEQLTEWEEEQLQDRINFDAVTIDPAPFQLVERTSLHKVHSLFSLLGLHHAYVTTIGRLIGVVSLKEVRKAIEGSQEDIVEAPKSPPKRKTSNDIPMSDLDHRESSSEEEDNRLMSDSSDEGTTRQEFRFTVTDVDADGVEDSKV</sequence>
<dbReference type="SUPFAM" id="SSF81340">
    <property type="entry name" value="Clc chloride channel"/>
    <property type="match status" value="1"/>
</dbReference>
<evidence type="ECO:0000256" key="10">
    <source>
        <dbReference type="ARBA" id="ARBA00023173"/>
    </source>
</evidence>
<feature type="compositionally biased region" description="Acidic residues" evidence="15">
    <location>
        <begin position="944"/>
        <end position="954"/>
    </location>
</feature>
<dbReference type="FunFam" id="1.10.3080.10:FF:000003">
    <property type="entry name" value="Chloride channel 2"/>
    <property type="match status" value="1"/>
</dbReference>
<feature type="compositionally biased region" description="Low complexity" evidence="15">
    <location>
        <begin position="746"/>
        <end position="762"/>
    </location>
</feature>
<dbReference type="CDD" id="cd03683">
    <property type="entry name" value="ClC_1_like"/>
    <property type="match status" value="1"/>
</dbReference>
<dbReference type="InterPro" id="IPR014743">
    <property type="entry name" value="Cl-channel_core"/>
</dbReference>
<feature type="domain" description="CBS" evidence="16">
    <location>
        <begin position="832"/>
        <end position="888"/>
    </location>
</feature>
<dbReference type="PANTHER" id="PTHR45720">
    <property type="entry name" value="CHLORIDE CHANNEL PROTEIN 2"/>
    <property type="match status" value="1"/>
</dbReference>
<keyword evidence="8 13" id="KW-0129">CBS domain</keyword>
<dbReference type="GO" id="GO:0034707">
    <property type="term" value="C:chloride channel complex"/>
    <property type="evidence" value="ECO:0007669"/>
    <property type="project" value="UniProtKB-KW"/>
</dbReference>
<feature type="compositionally biased region" description="Acidic residues" evidence="15">
    <location>
        <begin position="711"/>
        <end position="720"/>
    </location>
</feature>
<keyword evidence="3 14" id="KW-0812">Transmembrane</keyword>
<keyword evidence="7 14" id="KW-0406">Ion transport</keyword>
<comment type="subcellular location">
    <subcellularLocation>
        <location evidence="1 14">Membrane</location>
        <topology evidence="1 14">Multi-pass membrane protein</topology>
    </subcellularLocation>
</comment>
<keyword evidence="4" id="KW-0677">Repeat</keyword>
<feature type="transmembrane region" description="Helical" evidence="14">
    <location>
        <begin position="270"/>
        <end position="294"/>
    </location>
</feature>
<evidence type="ECO:0000256" key="9">
    <source>
        <dbReference type="ARBA" id="ARBA00023136"/>
    </source>
</evidence>
<accession>A0A8J9WGX5</accession>
<evidence type="ECO:0000256" key="15">
    <source>
        <dbReference type="SAM" id="MobiDB-lite"/>
    </source>
</evidence>
<feature type="transmembrane region" description="Helical" evidence="14">
    <location>
        <begin position="460"/>
        <end position="481"/>
    </location>
</feature>
<evidence type="ECO:0000256" key="7">
    <source>
        <dbReference type="ARBA" id="ARBA00023065"/>
    </source>
</evidence>
<proteinExistence type="inferred from homology"/>
<keyword evidence="12" id="KW-0407">Ion channel</keyword>
<evidence type="ECO:0000256" key="12">
    <source>
        <dbReference type="ARBA" id="ARBA00023303"/>
    </source>
</evidence>
<reference evidence="17" key="1">
    <citation type="submission" date="2022-01" db="EMBL/GenBank/DDBJ databases">
        <authorList>
            <person name="Braso-Vives M."/>
        </authorList>
    </citation>
    <scope>NUCLEOTIDE SEQUENCE</scope>
</reference>
<feature type="transmembrane region" description="Helical" evidence="14">
    <location>
        <begin position="395"/>
        <end position="414"/>
    </location>
</feature>
<keyword evidence="2 14" id="KW-0813">Transport</keyword>
<feature type="region of interest" description="Disordered" evidence="15">
    <location>
        <begin position="711"/>
        <end position="730"/>
    </location>
</feature>
<feature type="transmembrane region" description="Helical" evidence="14">
    <location>
        <begin position="558"/>
        <end position="577"/>
    </location>
</feature>
<feature type="region of interest" description="Disordered" evidence="15">
    <location>
        <begin position="886"/>
        <end position="954"/>
    </location>
</feature>
<evidence type="ECO:0000256" key="6">
    <source>
        <dbReference type="ARBA" id="ARBA00022989"/>
    </source>
</evidence>
<name>A0A8J9WGX5_BRALA</name>
<dbReference type="Proteomes" id="UP000838412">
    <property type="component" value="Chromosome 11"/>
</dbReference>
<protein>
    <recommendedName>
        <fullName evidence="14">Chloride channel protein</fullName>
    </recommendedName>
</protein>
<feature type="transmembrane region" description="Helical" evidence="14">
    <location>
        <begin position="488"/>
        <end position="510"/>
    </location>
</feature>
<dbReference type="PRINTS" id="PR00762">
    <property type="entry name" value="CLCHANNEL"/>
</dbReference>
<dbReference type="Pfam" id="PF00654">
    <property type="entry name" value="Voltage_CLC"/>
    <property type="match status" value="1"/>
</dbReference>
<dbReference type="InterPro" id="IPR046342">
    <property type="entry name" value="CBS_dom_sf"/>
</dbReference>
<dbReference type="OrthoDB" id="4564at2759"/>
<dbReference type="PANTHER" id="PTHR45720:SF10">
    <property type="entry name" value="CHLORIDE CHANNEL PROTEIN 2"/>
    <property type="match status" value="1"/>
</dbReference>
<dbReference type="Gene3D" id="1.10.3080.10">
    <property type="entry name" value="Clc chloride channel"/>
    <property type="match status" value="1"/>
</dbReference>